<comment type="subcellular location">
    <subcellularLocation>
        <location evidence="1">Membrane</location>
        <topology evidence="1">Multi-pass membrane protein</topology>
    </subcellularLocation>
</comment>
<dbReference type="PROSITE" id="PS51257">
    <property type="entry name" value="PROKAR_LIPOPROTEIN"/>
    <property type="match status" value="1"/>
</dbReference>
<keyword evidence="3" id="KW-1133">Transmembrane helix</keyword>
<gene>
    <name evidence="6" type="ORF">NCTC10343_01194</name>
</gene>
<feature type="domain" description="O-antigen ligase-related" evidence="5">
    <location>
        <begin position="270"/>
        <end position="413"/>
    </location>
</feature>
<keyword evidence="4" id="KW-0472">Membrane</keyword>
<evidence type="ECO:0000313" key="7">
    <source>
        <dbReference type="Proteomes" id="UP000254400"/>
    </source>
</evidence>
<dbReference type="InterPro" id="IPR007016">
    <property type="entry name" value="O-antigen_ligase-rel_domated"/>
</dbReference>
<evidence type="ECO:0000256" key="3">
    <source>
        <dbReference type="ARBA" id="ARBA00022989"/>
    </source>
</evidence>
<keyword evidence="2 6" id="KW-0812">Transmembrane</keyword>
<dbReference type="AlphaFoldDB" id="A0A378XVM9"/>
<dbReference type="EMBL" id="UGSC01000001">
    <property type="protein sequence ID" value="SUA67169.1"/>
    <property type="molecule type" value="Genomic_DNA"/>
</dbReference>
<dbReference type="GO" id="GO:0016020">
    <property type="term" value="C:membrane"/>
    <property type="evidence" value="ECO:0007669"/>
    <property type="project" value="UniProtKB-SubCell"/>
</dbReference>
<dbReference type="PANTHER" id="PTHR37422">
    <property type="entry name" value="TEICHURONIC ACID BIOSYNTHESIS PROTEIN TUAE"/>
    <property type="match status" value="1"/>
</dbReference>
<dbReference type="InterPro" id="IPR051533">
    <property type="entry name" value="WaaL-like"/>
</dbReference>
<evidence type="ECO:0000256" key="1">
    <source>
        <dbReference type="ARBA" id="ARBA00004141"/>
    </source>
</evidence>
<name>A0A378XVM9_PAEPO</name>
<dbReference type="Proteomes" id="UP000254400">
    <property type="component" value="Unassembled WGS sequence"/>
</dbReference>
<evidence type="ECO:0000313" key="6">
    <source>
        <dbReference type="EMBL" id="SUA67169.1"/>
    </source>
</evidence>
<sequence>MRNMSRLADQQISFWLGSRRGIGMIGMGVLACMLPLAIGFVSAKMNPTTSQQGAILLAIVFPAFLLAILQSRLLISYTLVVWAVGPEIRRIADWLEGTYHSVSLLSVAPLLVSSMLIIPVLRGIHLAEKPLTRIAVFFGIELAYGSVVGLFKNGIVFAYDLANYVVPLLLLPYLAIKPMKAKELDRLLYSYANIAVLVAIYGIIQYLTVPPWDAFWMNHVEMNSIGVPEPLQIRVFSSMNSPGPCAIFLAMALVPMLMEKRWRGTLGWIGVLLTVVCLLVTLVRSAWLIAFVMLLAYILSSSSKGKWKTLFQLAIVGLLLYIIVPKLPGAEGLVARMQTLTDIQQDHSYNERLDLLHTMLPAITSNPVGQGIGSVGIGTKLDNGGDLGELGIMDNGYIAIFLTFGICGAFFFFGGLFVIIKRLLVRIAERNSSQPYIRLALATWAGAVASLISDNGFPGMRGYLIWMMIGIGLWAKDVIAERR</sequence>
<organism evidence="6 7">
    <name type="scientific">Paenibacillus polymyxa</name>
    <name type="common">Bacillus polymyxa</name>
    <dbReference type="NCBI Taxonomy" id="1406"/>
    <lineage>
        <taxon>Bacteria</taxon>
        <taxon>Bacillati</taxon>
        <taxon>Bacillota</taxon>
        <taxon>Bacilli</taxon>
        <taxon>Bacillales</taxon>
        <taxon>Paenibacillaceae</taxon>
        <taxon>Paenibacillus</taxon>
    </lineage>
</organism>
<accession>A0A378XVM9</accession>
<protein>
    <submittedName>
        <fullName evidence="6">Transmembrane protein</fullName>
    </submittedName>
</protein>
<proteinExistence type="predicted"/>
<evidence type="ECO:0000256" key="2">
    <source>
        <dbReference type="ARBA" id="ARBA00022692"/>
    </source>
</evidence>
<dbReference type="Pfam" id="PF04932">
    <property type="entry name" value="Wzy_C"/>
    <property type="match status" value="1"/>
</dbReference>
<reference evidence="6 7" key="1">
    <citation type="submission" date="2018-06" db="EMBL/GenBank/DDBJ databases">
        <authorList>
            <consortium name="Pathogen Informatics"/>
            <person name="Doyle S."/>
        </authorList>
    </citation>
    <scope>NUCLEOTIDE SEQUENCE [LARGE SCALE GENOMIC DNA]</scope>
    <source>
        <strain evidence="6 7">NCTC10343</strain>
    </source>
</reference>
<evidence type="ECO:0000259" key="5">
    <source>
        <dbReference type="Pfam" id="PF04932"/>
    </source>
</evidence>
<evidence type="ECO:0000256" key="4">
    <source>
        <dbReference type="ARBA" id="ARBA00023136"/>
    </source>
</evidence>
<dbReference type="PANTHER" id="PTHR37422:SF13">
    <property type="entry name" value="LIPOPOLYSACCHARIDE BIOSYNTHESIS PROTEIN PA4999-RELATED"/>
    <property type="match status" value="1"/>
</dbReference>